<keyword evidence="16" id="KW-0411">Iron-sulfur</keyword>
<evidence type="ECO:0000256" key="14">
    <source>
        <dbReference type="ARBA" id="ARBA00022989"/>
    </source>
</evidence>
<feature type="transmembrane region" description="Helical" evidence="20">
    <location>
        <begin position="25"/>
        <end position="46"/>
    </location>
</feature>
<dbReference type="PANTHER" id="PTHR10134">
    <property type="entry name" value="CYTOCHROME B-C1 COMPLEX SUBUNIT RIESKE, MITOCHONDRIAL"/>
    <property type="match status" value="1"/>
</dbReference>
<dbReference type="EC" id="7.1.1.8" evidence="5 20"/>
<evidence type="ECO:0000256" key="7">
    <source>
        <dbReference type="ARBA" id="ARBA00022448"/>
    </source>
</evidence>
<dbReference type="GO" id="GO:0008121">
    <property type="term" value="F:quinol-cytochrome-c reductase activity"/>
    <property type="evidence" value="ECO:0007669"/>
    <property type="project" value="UniProtKB-EC"/>
</dbReference>
<comment type="cofactor">
    <cofactor evidence="20">
        <name>[2Fe-2S] cluster</name>
        <dbReference type="ChEBI" id="CHEBI:190135"/>
    </cofactor>
    <text evidence="20">Binds 1 [2Fe-2S] cluster per subunit.</text>
</comment>
<dbReference type="NCBIfam" id="TIGR01416">
    <property type="entry name" value="Rieske_proteo"/>
    <property type="match status" value="1"/>
</dbReference>
<comment type="miscellaneous">
    <text evidence="20">The Rieske protein is a high potential 2Fe-2S protein.</text>
</comment>
<evidence type="ECO:0000256" key="15">
    <source>
        <dbReference type="ARBA" id="ARBA00023004"/>
    </source>
</evidence>
<evidence type="ECO:0000313" key="23">
    <source>
        <dbReference type="EMBL" id="RJF80976.1"/>
    </source>
</evidence>
<keyword evidence="9 20" id="KW-0812">Transmembrane</keyword>
<dbReference type="Proteomes" id="UP000283458">
    <property type="component" value="Unassembled WGS sequence"/>
</dbReference>
<organism evidence="23 24">
    <name type="scientific">Azospirillum cavernae</name>
    <dbReference type="NCBI Taxonomy" id="2320860"/>
    <lineage>
        <taxon>Bacteria</taxon>
        <taxon>Pseudomonadati</taxon>
        <taxon>Pseudomonadota</taxon>
        <taxon>Alphaproteobacteria</taxon>
        <taxon>Rhodospirillales</taxon>
        <taxon>Azospirillaceae</taxon>
        <taxon>Azospirillum</taxon>
    </lineage>
</organism>
<evidence type="ECO:0000256" key="18">
    <source>
        <dbReference type="ARBA" id="ARBA00023157"/>
    </source>
</evidence>
<dbReference type="OrthoDB" id="9767869at2"/>
<keyword evidence="24" id="KW-1185">Reference proteome</keyword>
<dbReference type="Pfam" id="PF10399">
    <property type="entry name" value="UCR_Fe-S_N"/>
    <property type="match status" value="1"/>
</dbReference>
<dbReference type="InterPro" id="IPR036922">
    <property type="entry name" value="Rieske_2Fe-2S_sf"/>
</dbReference>
<dbReference type="InterPro" id="IPR006317">
    <property type="entry name" value="Ubiquinol_cyt_c_Rdtase_Fe-S-su"/>
</dbReference>
<keyword evidence="14 20" id="KW-1133">Transmembrane helix</keyword>
<keyword evidence="18" id="KW-1015">Disulfide bond</keyword>
<keyword evidence="8" id="KW-1003">Cell membrane</keyword>
<reference evidence="23 24" key="1">
    <citation type="submission" date="2018-09" db="EMBL/GenBank/DDBJ databases">
        <authorList>
            <person name="Zhu H."/>
        </authorList>
    </citation>
    <scope>NUCLEOTIDE SEQUENCE [LARGE SCALE GENOMIC DNA]</scope>
    <source>
        <strain evidence="23 24">K2W22B-5</strain>
    </source>
</reference>
<evidence type="ECO:0000259" key="22">
    <source>
        <dbReference type="PROSITE" id="PS51296"/>
    </source>
</evidence>
<keyword evidence="7 20" id="KW-0813">Transport</keyword>
<comment type="subcellular location">
    <subcellularLocation>
        <location evidence="2">Cell membrane</location>
        <topology evidence="2">Single-pass membrane protein</topology>
    </subcellularLocation>
</comment>
<evidence type="ECO:0000256" key="3">
    <source>
        <dbReference type="ARBA" id="ARBA00010651"/>
    </source>
</evidence>
<comment type="function">
    <text evidence="1">Component of the ubiquinol-cytochrome c reductase complex (complex III or cytochrome b-c1 complex), which is a respiratory chain that generates an electrochemical potential coupled to ATP synthesis.</text>
</comment>
<evidence type="ECO:0000256" key="11">
    <source>
        <dbReference type="ARBA" id="ARBA00022723"/>
    </source>
</evidence>
<evidence type="ECO:0000256" key="19">
    <source>
        <dbReference type="ARBA" id="ARBA00029351"/>
    </source>
</evidence>
<keyword evidence="15" id="KW-0408">Iron</keyword>
<keyword evidence="13 20" id="KW-0249">Electron transport</keyword>
<dbReference type="NCBIfam" id="TIGR01409">
    <property type="entry name" value="TAT_signal_seq"/>
    <property type="match status" value="1"/>
</dbReference>
<evidence type="ECO:0000256" key="8">
    <source>
        <dbReference type="ARBA" id="ARBA00022475"/>
    </source>
</evidence>
<protein>
    <recommendedName>
        <fullName evidence="6 20">Ubiquinol-cytochrome c reductase iron-sulfur subunit</fullName>
        <ecNumber evidence="5 20">7.1.1.8</ecNumber>
    </recommendedName>
</protein>
<dbReference type="InterPro" id="IPR005805">
    <property type="entry name" value="Rieske_Fe-S_prot_C"/>
</dbReference>
<evidence type="ECO:0000256" key="1">
    <source>
        <dbReference type="ARBA" id="ARBA00002444"/>
    </source>
</evidence>
<keyword evidence="11" id="KW-0479">Metal-binding</keyword>
<dbReference type="CDD" id="cd03470">
    <property type="entry name" value="Rieske_cytochrome_bc1"/>
    <property type="match status" value="1"/>
</dbReference>
<evidence type="ECO:0000256" key="2">
    <source>
        <dbReference type="ARBA" id="ARBA00004162"/>
    </source>
</evidence>
<dbReference type="InterPro" id="IPR019470">
    <property type="entry name" value="Ubiq_cytC_Rdtase_Fe-S_su_TAT"/>
</dbReference>
<keyword evidence="12" id="KW-1278">Translocase</keyword>
<comment type="similarity">
    <text evidence="3">Belongs to the Rieske iron-sulfur protein family.</text>
</comment>
<dbReference type="GO" id="GO:0051537">
    <property type="term" value="F:2 iron, 2 sulfur cluster binding"/>
    <property type="evidence" value="ECO:0007669"/>
    <property type="project" value="UniProtKB-KW"/>
</dbReference>
<evidence type="ECO:0000256" key="4">
    <source>
        <dbReference type="ARBA" id="ARBA00011649"/>
    </source>
</evidence>
<comment type="caution">
    <text evidence="23">The sequence shown here is derived from an EMBL/GenBank/DDBJ whole genome shotgun (WGS) entry which is preliminary data.</text>
</comment>
<dbReference type="PROSITE" id="PS51296">
    <property type="entry name" value="RIESKE"/>
    <property type="match status" value="1"/>
</dbReference>
<comment type="subunit">
    <text evidence="4 21">The main subunits of complex b-c1 are: cytochrome b, cytochrome c1 and the Rieske protein.</text>
</comment>
<proteinExistence type="inferred from homology"/>
<dbReference type="InterPro" id="IPR019546">
    <property type="entry name" value="TAT_signal_bac_arc"/>
</dbReference>
<name>A0A418VUZ0_9PROT</name>
<dbReference type="PROSITE" id="PS51318">
    <property type="entry name" value="TAT"/>
    <property type="match status" value="1"/>
</dbReference>
<sequence length="188" mass="19871">MAQTTHPPGTGGHAASGDGSTRRDFLYLATGAVGVVGAASAAWPFISSMNPAADTLALASIDVDLAPVAEGQAITVTWRGKPVFVRHRNAKEIEEAKTVNLGDLRDPASDESRVKKPEWLIVVGICTHLGCVPLGQKVTDPRGDFDGWFCPCHGSHYDTAGRIRKGPAPANLVLPPYAFTSDTKIRLG</sequence>
<dbReference type="AlphaFoldDB" id="A0A418VUZ0"/>
<evidence type="ECO:0000256" key="21">
    <source>
        <dbReference type="RuleBase" id="RU004497"/>
    </source>
</evidence>
<evidence type="ECO:0000256" key="17">
    <source>
        <dbReference type="ARBA" id="ARBA00023136"/>
    </source>
</evidence>
<feature type="domain" description="Rieske" evidence="22">
    <location>
        <begin position="113"/>
        <end position="186"/>
    </location>
</feature>
<evidence type="ECO:0000256" key="5">
    <source>
        <dbReference type="ARBA" id="ARBA00012951"/>
    </source>
</evidence>
<dbReference type="Gene3D" id="2.102.10.10">
    <property type="entry name" value="Rieske [2Fe-2S] iron-sulphur domain"/>
    <property type="match status" value="1"/>
</dbReference>
<evidence type="ECO:0000256" key="16">
    <source>
        <dbReference type="ARBA" id="ARBA00023014"/>
    </source>
</evidence>
<dbReference type="FunFam" id="2.102.10.10:FF:000001">
    <property type="entry name" value="Cytochrome b-c1 complex subunit Rieske, mitochondrial"/>
    <property type="match status" value="1"/>
</dbReference>
<comment type="catalytic activity">
    <reaction evidence="19 20">
        <text>a quinol + 2 Fe(III)-[cytochrome c](out) = a quinone + 2 Fe(II)-[cytochrome c](out) + 2 H(+)(out)</text>
        <dbReference type="Rhea" id="RHEA:11484"/>
        <dbReference type="Rhea" id="RHEA-COMP:10350"/>
        <dbReference type="Rhea" id="RHEA-COMP:14399"/>
        <dbReference type="ChEBI" id="CHEBI:15378"/>
        <dbReference type="ChEBI" id="CHEBI:24646"/>
        <dbReference type="ChEBI" id="CHEBI:29033"/>
        <dbReference type="ChEBI" id="CHEBI:29034"/>
        <dbReference type="ChEBI" id="CHEBI:132124"/>
        <dbReference type="EC" id="7.1.1.8"/>
    </reaction>
</comment>
<evidence type="ECO:0000256" key="10">
    <source>
        <dbReference type="ARBA" id="ARBA00022714"/>
    </source>
</evidence>
<dbReference type="Pfam" id="PF00355">
    <property type="entry name" value="Rieske"/>
    <property type="match status" value="1"/>
</dbReference>
<dbReference type="RefSeq" id="WP_119831068.1">
    <property type="nucleotide sequence ID" value="NZ_QYUL01000002.1"/>
</dbReference>
<dbReference type="PRINTS" id="PR00162">
    <property type="entry name" value="RIESKE"/>
</dbReference>
<evidence type="ECO:0000256" key="20">
    <source>
        <dbReference type="RuleBase" id="RU004494"/>
    </source>
</evidence>
<dbReference type="GO" id="GO:0016491">
    <property type="term" value="F:oxidoreductase activity"/>
    <property type="evidence" value="ECO:0007669"/>
    <property type="project" value="UniProtKB-KW"/>
</dbReference>
<dbReference type="InterPro" id="IPR006311">
    <property type="entry name" value="TAT_signal"/>
</dbReference>
<dbReference type="EMBL" id="QYUL01000002">
    <property type="protein sequence ID" value="RJF80976.1"/>
    <property type="molecule type" value="Genomic_DNA"/>
</dbReference>
<keyword evidence="10" id="KW-0001">2Fe-2S</keyword>
<evidence type="ECO:0000313" key="24">
    <source>
        <dbReference type="Proteomes" id="UP000283458"/>
    </source>
</evidence>
<dbReference type="InterPro" id="IPR014349">
    <property type="entry name" value="Rieske_Fe-S_prot"/>
</dbReference>
<keyword evidence="17 20" id="KW-0472">Membrane</keyword>
<dbReference type="GO" id="GO:0005886">
    <property type="term" value="C:plasma membrane"/>
    <property type="evidence" value="ECO:0007669"/>
    <property type="project" value="UniProtKB-SubCell"/>
</dbReference>
<evidence type="ECO:0000256" key="12">
    <source>
        <dbReference type="ARBA" id="ARBA00022967"/>
    </source>
</evidence>
<gene>
    <name evidence="23" type="primary">petA</name>
    <name evidence="23" type="ORF">D3877_12140</name>
</gene>
<evidence type="ECO:0000256" key="9">
    <source>
        <dbReference type="ARBA" id="ARBA00022692"/>
    </source>
</evidence>
<dbReference type="GO" id="GO:0046872">
    <property type="term" value="F:metal ion binding"/>
    <property type="evidence" value="ECO:0007669"/>
    <property type="project" value="UniProtKB-KW"/>
</dbReference>
<evidence type="ECO:0000256" key="13">
    <source>
        <dbReference type="ARBA" id="ARBA00022982"/>
    </source>
</evidence>
<dbReference type="InterPro" id="IPR017941">
    <property type="entry name" value="Rieske_2Fe-2S"/>
</dbReference>
<evidence type="ECO:0000256" key="6">
    <source>
        <dbReference type="ARBA" id="ARBA00019816"/>
    </source>
</evidence>
<accession>A0A418VUZ0</accession>
<keyword evidence="23" id="KW-0560">Oxidoreductase</keyword>
<dbReference type="SUPFAM" id="SSF50022">
    <property type="entry name" value="ISP domain"/>
    <property type="match status" value="1"/>
</dbReference>
<dbReference type="Gene3D" id="1.20.5.510">
    <property type="entry name" value="Single helix bin"/>
    <property type="match status" value="1"/>
</dbReference>